<evidence type="ECO:0000313" key="2">
    <source>
        <dbReference type="EMBL" id="KAF7825140.1"/>
    </source>
</evidence>
<dbReference type="OrthoDB" id="1080706at2759"/>
<feature type="compositionally biased region" description="Low complexity" evidence="1">
    <location>
        <begin position="242"/>
        <end position="262"/>
    </location>
</feature>
<feature type="compositionally biased region" description="Basic and acidic residues" evidence="1">
    <location>
        <begin position="733"/>
        <end position="753"/>
    </location>
</feature>
<feature type="compositionally biased region" description="Basic and acidic residues" evidence="1">
    <location>
        <begin position="628"/>
        <end position="637"/>
    </location>
</feature>
<feature type="compositionally biased region" description="Basic and acidic residues" evidence="1">
    <location>
        <begin position="799"/>
        <end position="814"/>
    </location>
</feature>
<dbReference type="EMBL" id="JAAIUW010000006">
    <property type="protein sequence ID" value="KAF7825140.1"/>
    <property type="molecule type" value="Genomic_DNA"/>
</dbReference>
<comment type="caution">
    <text evidence="2">The sequence shown here is derived from an EMBL/GenBank/DDBJ whole genome shotgun (WGS) entry which is preliminary data.</text>
</comment>
<proteinExistence type="predicted"/>
<gene>
    <name evidence="2" type="ORF">G2W53_016304</name>
</gene>
<sequence length="917" mass="102199">MADSSPYTKPPSTFPQTTNSPIRPKPVNTTNQQGKKSCSSFLFKSLLFALFLVVLPHFPSQPPDFVNQTIFTKFWELLHLLFVGIAVAYGLFSRRNVESEIETQPNVDNNNPSYVSKMFPVSSIFGDECENSCGSDEDEKRRRMMMMNQCWNFSQCYENSAVMGEQYKPQVPIPEGNFSDVRYDGNGANVVQAWNSEYYHSEPVVVVAHPYYTIGECDEIVAYKPLGLPVRSLRSTARELDSPNSNNESDSSSGSRGSFKGSVKSRDREFGDVGDFNLDQEFNDTAGSASPISWRSRSRRMEIEGDQGEFNHVAGSASSIPWQERSRRMEIEEDLGELNDVAGSASSIPWQERSRRMEIEGNQGEFDDVLGSDSPIFWQTMCGRMENEGDHGSFNDSAGSASPISWEERRRRMVIEENHEADRSSSPIPWQARSRMMENEENYSKFNDAGGSSPIPWRSRSSRMESEENHGDVTGDVTYAPHVRPLSNDETKFEPLSSQAFQSKSFSSHTSSYSSSDSITSDNVNLEAEEMGQKKTSYGSSSEIMNYQEEDSGENMTFRRSSLRNRKMASREKYAAVSRPSHFRPMSVDETQFESLGSGSFQSTGSFSSRTSLFSSLDSASSENMNQPKEDLGEKKSKSSHGSSSSSLSPPVRGRNGEASLQAFHSRGYSDGSLLQDDMKSSLKDDLTGSNGKRSEVPSGKNESDTEKLASLTKAASKAKSVRTRRASGLPSETKRAGDISTKRTDEKVEKMPQPDNVETVTRTEILRKVGSDHLLKGTSKQNLDPPTPKPEVTFSSYSKRDEQAPSKTVSKEDSFIELETPQLSLDEDKVSECVNDSGLDSEVDKKASEFIARFKAQIRLQKEASMDRSRGLRTMKRVLVSNINFPFTFFASAPLKEKDLDSLVPLNNEVGDAYAM</sequence>
<dbReference type="InterPro" id="IPR008480">
    <property type="entry name" value="DUF761_pln"/>
</dbReference>
<evidence type="ECO:0000256" key="1">
    <source>
        <dbReference type="SAM" id="MobiDB-lite"/>
    </source>
</evidence>
<name>A0A834WJ79_9FABA</name>
<feature type="compositionally biased region" description="Basic and acidic residues" evidence="1">
    <location>
        <begin position="462"/>
        <end position="473"/>
    </location>
</feature>
<feature type="region of interest" description="Disordered" evidence="1">
    <location>
        <begin position="445"/>
        <end position="496"/>
    </location>
</feature>
<feature type="compositionally biased region" description="Low complexity" evidence="1">
    <location>
        <begin position="709"/>
        <end position="719"/>
    </location>
</feature>
<feature type="compositionally biased region" description="Low complexity" evidence="1">
    <location>
        <begin position="640"/>
        <end position="649"/>
    </location>
</feature>
<feature type="compositionally biased region" description="Basic and acidic residues" evidence="1">
    <location>
        <begin position="677"/>
        <end position="687"/>
    </location>
</feature>
<evidence type="ECO:0000313" key="3">
    <source>
        <dbReference type="Proteomes" id="UP000634136"/>
    </source>
</evidence>
<keyword evidence="2" id="KW-0812">Transmembrane</keyword>
<dbReference type="Proteomes" id="UP000634136">
    <property type="component" value="Unassembled WGS sequence"/>
</dbReference>
<dbReference type="AlphaFoldDB" id="A0A834WJ79"/>
<organism evidence="2 3">
    <name type="scientific">Senna tora</name>
    <dbReference type="NCBI Taxonomy" id="362788"/>
    <lineage>
        <taxon>Eukaryota</taxon>
        <taxon>Viridiplantae</taxon>
        <taxon>Streptophyta</taxon>
        <taxon>Embryophyta</taxon>
        <taxon>Tracheophyta</taxon>
        <taxon>Spermatophyta</taxon>
        <taxon>Magnoliopsida</taxon>
        <taxon>eudicotyledons</taxon>
        <taxon>Gunneridae</taxon>
        <taxon>Pentapetalae</taxon>
        <taxon>rosids</taxon>
        <taxon>fabids</taxon>
        <taxon>Fabales</taxon>
        <taxon>Fabaceae</taxon>
        <taxon>Caesalpinioideae</taxon>
        <taxon>Cassia clade</taxon>
        <taxon>Senna</taxon>
    </lineage>
</organism>
<dbReference type="Pfam" id="PF05553">
    <property type="entry name" value="DUF761"/>
    <property type="match status" value="1"/>
</dbReference>
<keyword evidence="3" id="KW-1185">Reference proteome</keyword>
<feature type="compositionally biased region" description="Polar residues" evidence="1">
    <location>
        <begin position="283"/>
        <end position="295"/>
    </location>
</feature>
<dbReference type="PANTHER" id="PTHR34059:SF6">
    <property type="entry name" value="DUF4408 DOMAIN-CONTAINING PROTEIN"/>
    <property type="match status" value="1"/>
</dbReference>
<feature type="region of interest" description="Disordered" evidence="1">
    <location>
        <begin position="531"/>
        <end position="814"/>
    </location>
</feature>
<keyword evidence="2" id="KW-0472">Membrane</keyword>
<reference evidence="2" key="1">
    <citation type="submission" date="2020-09" db="EMBL/GenBank/DDBJ databases">
        <title>Genome-Enabled Discovery of Anthraquinone Biosynthesis in Senna tora.</title>
        <authorList>
            <person name="Kang S.-H."/>
            <person name="Pandey R.P."/>
            <person name="Lee C.-M."/>
            <person name="Sim J.-S."/>
            <person name="Jeong J.-T."/>
            <person name="Choi B.-S."/>
            <person name="Jung M."/>
            <person name="Ginzburg D."/>
            <person name="Zhao K."/>
            <person name="Won S.Y."/>
            <person name="Oh T.-J."/>
            <person name="Yu Y."/>
            <person name="Kim N.-H."/>
            <person name="Lee O.R."/>
            <person name="Lee T.-H."/>
            <person name="Bashyal P."/>
            <person name="Kim T.-S."/>
            <person name="Lee W.-H."/>
            <person name="Kawkins C."/>
            <person name="Kim C.-K."/>
            <person name="Kim J.S."/>
            <person name="Ahn B.O."/>
            <person name="Rhee S.Y."/>
            <person name="Sohng J.K."/>
        </authorList>
    </citation>
    <scope>NUCLEOTIDE SEQUENCE</scope>
    <source>
        <tissue evidence="2">Leaf</tissue>
    </source>
</reference>
<feature type="compositionally biased region" description="Polar residues" evidence="1">
    <location>
        <begin position="534"/>
        <end position="545"/>
    </location>
</feature>
<feature type="region of interest" description="Disordered" evidence="1">
    <location>
        <begin position="237"/>
        <end position="295"/>
    </location>
</feature>
<feature type="compositionally biased region" description="Polar residues" evidence="1">
    <location>
        <begin position="14"/>
        <end position="33"/>
    </location>
</feature>
<accession>A0A834WJ79</accession>
<feature type="region of interest" description="Disordered" evidence="1">
    <location>
        <begin position="1"/>
        <end position="33"/>
    </location>
</feature>
<feature type="compositionally biased region" description="Basic and acidic residues" evidence="1">
    <location>
        <begin position="765"/>
        <end position="776"/>
    </location>
</feature>
<protein>
    <submittedName>
        <fullName evidence="2">Putative transmembrane protein</fullName>
    </submittedName>
</protein>
<dbReference type="PANTHER" id="PTHR34059">
    <property type="entry name" value="EXPRESSED PROTEIN"/>
    <property type="match status" value="1"/>
</dbReference>
<feature type="compositionally biased region" description="Low complexity" evidence="1">
    <location>
        <begin position="595"/>
        <end position="622"/>
    </location>
</feature>